<dbReference type="RefSeq" id="WP_183634419.1">
    <property type="nucleotide sequence ID" value="NZ_BAABLE010000011.1"/>
</dbReference>
<dbReference type="Pfam" id="PF08448">
    <property type="entry name" value="PAS_4"/>
    <property type="match status" value="1"/>
</dbReference>
<dbReference type="AlphaFoldDB" id="A0A840BLV6"/>
<evidence type="ECO:0000259" key="5">
    <source>
        <dbReference type="PROSITE" id="PS50109"/>
    </source>
</evidence>
<sequence>MTRAATDTSPPADPALGSLASYAALRRALATLLALYGITAMVVAWLPTTQSGWASSLLHPTAGGMALTGAIALWGGALFPNAVRATIAAGVVTCLAPLVLLAPGTAGAAWPADASGWPAWLMLAGWMLVLVSSPHTPRWAGRLQSLGAGSMMAGGALLIGGAYLRLDLFYGLPQLAARPLPVGFACAGLGMLLMRQRSGAQAIARREELLISRIGLAVLAVIAFASSLVSFVALQDKLESALNQQLHVTLQNRQFIFYTALDAAHLNAAPVLDDTVLAGAIERARAGSPASEDLIRLVDSKLPPVSPTQTARSDIARAIEVRNATGVLARQGDFLTGTAVWSNTRKRSEVTLMWQAGVPYLQQRLRIDNMQRAEVGEIVIQQGMPAWEALVDSAADLGDTATMFLCGIRDSQIRCLRSRHPEALWSPGNAELRERIESSALYGEMSAASTPSFVHGPDGRLVMLAHRPLGRLDLAKKVASNGLAILITEDPAEFYAPIRTQLNRVVLIALPVILLGGLLLGSLVRPLVRALRSNEARFRELTELSSDGYWQMDARLRFVDIVGRGFDRSRIRIEDWRGRRIEDFPLLAADRVRAAEIAHAMAQRQPFSSISLRLQEDAQDRVSHLDFSGTPLFDEHGTFVGYRGVCLDMTKRRLAEQQLQQVQEELLRTEKLASLGRLVAGVAHELNTPLGNGVTVTSALASELRDFNRVAQAGALKRSTLSDFVLHAERSIDLIERSLERATHIVHQFREISASHSSDERQGYDLRTLVGELHLQFDARCRAVQASFITEVPPDLNMEGFPRALERALANLTQNAITHGFAARPGGSIRISANALGTDRVRITVADDGEGMSAATLARAFEPFFTTRLGTGGSGLGLYIAHTLVNDVLGGTLKLESTPGEGCTATIELPRVSP</sequence>
<reference evidence="7 8" key="1">
    <citation type="submission" date="2020-08" db="EMBL/GenBank/DDBJ databases">
        <title>Genomic Encyclopedia of Type Strains, Phase IV (KMG-IV): sequencing the most valuable type-strain genomes for metagenomic binning, comparative biology and taxonomic classification.</title>
        <authorList>
            <person name="Goeker M."/>
        </authorList>
    </citation>
    <scope>NUCLEOTIDE SEQUENCE [LARGE SCALE GENOMIC DNA]</scope>
    <source>
        <strain evidence="7 8">DSM 106739</strain>
    </source>
</reference>
<feature type="domain" description="PAC" evidence="6">
    <location>
        <begin position="608"/>
        <end position="661"/>
    </location>
</feature>
<dbReference type="InterPro" id="IPR004358">
    <property type="entry name" value="Sig_transdc_His_kin-like_C"/>
</dbReference>
<dbReference type="InterPro" id="IPR035965">
    <property type="entry name" value="PAS-like_dom_sf"/>
</dbReference>
<keyword evidence="4" id="KW-0472">Membrane</keyword>
<dbReference type="SUPFAM" id="SSF55874">
    <property type="entry name" value="ATPase domain of HSP90 chaperone/DNA topoisomerase II/histidine kinase"/>
    <property type="match status" value="1"/>
</dbReference>
<dbReference type="PROSITE" id="PS50109">
    <property type="entry name" value="HIS_KIN"/>
    <property type="match status" value="1"/>
</dbReference>
<organism evidence="7 8">
    <name type="scientific">Niveibacterium umoris</name>
    <dbReference type="NCBI Taxonomy" id="1193620"/>
    <lineage>
        <taxon>Bacteria</taxon>
        <taxon>Pseudomonadati</taxon>
        <taxon>Pseudomonadota</taxon>
        <taxon>Betaproteobacteria</taxon>
        <taxon>Rhodocyclales</taxon>
        <taxon>Rhodocyclaceae</taxon>
        <taxon>Niveibacterium</taxon>
    </lineage>
</organism>
<dbReference type="EC" id="2.7.13.3" evidence="2"/>
<dbReference type="InterPro" id="IPR003594">
    <property type="entry name" value="HATPase_dom"/>
</dbReference>
<dbReference type="InterPro" id="IPR000700">
    <property type="entry name" value="PAS-assoc_C"/>
</dbReference>
<dbReference type="Proteomes" id="UP000561045">
    <property type="component" value="Unassembled WGS sequence"/>
</dbReference>
<keyword evidence="4" id="KW-1133">Transmembrane helix</keyword>
<dbReference type="Pfam" id="PF02518">
    <property type="entry name" value="HATPase_c"/>
    <property type="match status" value="1"/>
</dbReference>
<dbReference type="InterPro" id="IPR003661">
    <property type="entry name" value="HisK_dim/P_dom"/>
</dbReference>
<feature type="domain" description="Histidine kinase" evidence="5">
    <location>
        <begin position="681"/>
        <end position="913"/>
    </location>
</feature>
<feature type="transmembrane region" description="Helical" evidence="4">
    <location>
        <begin position="214"/>
        <end position="234"/>
    </location>
</feature>
<evidence type="ECO:0000256" key="3">
    <source>
        <dbReference type="ARBA" id="ARBA00022553"/>
    </source>
</evidence>
<keyword evidence="7" id="KW-0418">Kinase</keyword>
<dbReference type="Gene3D" id="3.30.450.20">
    <property type="entry name" value="PAS domain"/>
    <property type="match status" value="1"/>
</dbReference>
<evidence type="ECO:0000256" key="2">
    <source>
        <dbReference type="ARBA" id="ARBA00012438"/>
    </source>
</evidence>
<evidence type="ECO:0000256" key="1">
    <source>
        <dbReference type="ARBA" id="ARBA00000085"/>
    </source>
</evidence>
<dbReference type="InterPro" id="IPR005467">
    <property type="entry name" value="His_kinase_dom"/>
</dbReference>
<feature type="transmembrane region" description="Helical" evidence="4">
    <location>
        <begin position="28"/>
        <end position="46"/>
    </location>
</feature>
<comment type="caution">
    <text evidence="7">The sequence shown here is derived from an EMBL/GenBank/DDBJ whole genome shotgun (WGS) entry which is preliminary data.</text>
</comment>
<dbReference type="CDD" id="cd00082">
    <property type="entry name" value="HisKA"/>
    <property type="match status" value="1"/>
</dbReference>
<keyword evidence="8" id="KW-1185">Reference proteome</keyword>
<feature type="transmembrane region" description="Helical" evidence="4">
    <location>
        <begin position="58"/>
        <end position="79"/>
    </location>
</feature>
<feature type="transmembrane region" description="Helical" evidence="4">
    <location>
        <begin position="176"/>
        <end position="194"/>
    </location>
</feature>
<comment type="catalytic activity">
    <reaction evidence="1">
        <text>ATP + protein L-histidine = ADP + protein N-phospho-L-histidine.</text>
        <dbReference type="EC" id="2.7.13.3"/>
    </reaction>
</comment>
<dbReference type="InterPro" id="IPR013656">
    <property type="entry name" value="PAS_4"/>
</dbReference>
<keyword evidence="3" id="KW-0597">Phosphoprotein</keyword>
<dbReference type="InterPro" id="IPR036097">
    <property type="entry name" value="HisK_dim/P_sf"/>
</dbReference>
<dbReference type="SMART" id="SM00387">
    <property type="entry name" value="HATPase_c"/>
    <property type="match status" value="1"/>
</dbReference>
<dbReference type="SUPFAM" id="SSF55785">
    <property type="entry name" value="PYP-like sensor domain (PAS domain)"/>
    <property type="match status" value="1"/>
</dbReference>
<name>A0A840BLV6_9RHOO</name>
<protein>
    <recommendedName>
        <fullName evidence="2">histidine kinase</fullName>
        <ecNumber evidence="2">2.7.13.3</ecNumber>
    </recommendedName>
</protein>
<feature type="transmembrane region" description="Helical" evidence="4">
    <location>
        <begin position="116"/>
        <end position="133"/>
    </location>
</feature>
<keyword evidence="4" id="KW-0812">Transmembrane</keyword>
<dbReference type="Gene3D" id="3.30.565.10">
    <property type="entry name" value="Histidine kinase-like ATPase, C-terminal domain"/>
    <property type="match status" value="1"/>
</dbReference>
<proteinExistence type="predicted"/>
<evidence type="ECO:0000259" key="6">
    <source>
        <dbReference type="PROSITE" id="PS50113"/>
    </source>
</evidence>
<dbReference type="PANTHER" id="PTHR43065:SF47">
    <property type="match status" value="1"/>
</dbReference>
<dbReference type="GO" id="GO:0000155">
    <property type="term" value="F:phosphorelay sensor kinase activity"/>
    <property type="evidence" value="ECO:0007669"/>
    <property type="project" value="InterPro"/>
</dbReference>
<keyword evidence="7" id="KW-0808">Transferase</keyword>
<dbReference type="Gene3D" id="1.10.287.130">
    <property type="match status" value="1"/>
</dbReference>
<accession>A0A840BLV6</accession>
<dbReference type="InterPro" id="IPR036890">
    <property type="entry name" value="HATPase_C_sf"/>
</dbReference>
<evidence type="ECO:0000256" key="4">
    <source>
        <dbReference type="SAM" id="Phobius"/>
    </source>
</evidence>
<dbReference type="PRINTS" id="PR00344">
    <property type="entry name" value="BCTRLSENSOR"/>
</dbReference>
<dbReference type="PANTHER" id="PTHR43065">
    <property type="entry name" value="SENSOR HISTIDINE KINASE"/>
    <property type="match status" value="1"/>
</dbReference>
<feature type="transmembrane region" description="Helical" evidence="4">
    <location>
        <begin position="145"/>
        <end position="164"/>
    </location>
</feature>
<evidence type="ECO:0000313" key="8">
    <source>
        <dbReference type="Proteomes" id="UP000561045"/>
    </source>
</evidence>
<evidence type="ECO:0000313" key="7">
    <source>
        <dbReference type="EMBL" id="MBB4012632.1"/>
    </source>
</evidence>
<dbReference type="PROSITE" id="PS50113">
    <property type="entry name" value="PAC"/>
    <property type="match status" value="1"/>
</dbReference>
<dbReference type="EMBL" id="JACIET010000001">
    <property type="protein sequence ID" value="MBB4012632.1"/>
    <property type="molecule type" value="Genomic_DNA"/>
</dbReference>
<feature type="transmembrane region" description="Helical" evidence="4">
    <location>
        <begin position="86"/>
        <end position="110"/>
    </location>
</feature>
<gene>
    <name evidence="7" type="ORF">GGR36_001940</name>
</gene>
<dbReference type="SMART" id="SM00388">
    <property type="entry name" value="HisKA"/>
    <property type="match status" value="1"/>
</dbReference>
<dbReference type="SUPFAM" id="SSF47384">
    <property type="entry name" value="Homodimeric domain of signal transducing histidine kinase"/>
    <property type="match status" value="1"/>
</dbReference>